<accession>A0A8H5F0K3</accession>
<reference evidence="2 3" key="1">
    <citation type="journal article" date="2020" name="ISME J.">
        <title>Uncovering the hidden diversity of litter-decomposition mechanisms in mushroom-forming fungi.</title>
        <authorList>
            <person name="Floudas D."/>
            <person name="Bentzer J."/>
            <person name="Ahren D."/>
            <person name="Johansson T."/>
            <person name="Persson P."/>
            <person name="Tunlid A."/>
        </authorList>
    </citation>
    <scope>NUCLEOTIDE SEQUENCE [LARGE SCALE GENOMIC DNA]</scope>
    <source>
        <strain evidence="2 3">CBS 175.51</strain>
    </source>
</reference>
<feature type="compositionally biased region" description="Polar residues" evidence="1">
    <location>
        <begin position="242"/>
        <end position="253"/>
    </location>
</feature>
<feature type="compositionally biased region" description="Low complexity" evidence="1">
    <location>
        <begin position="467"/>
        <end position="483"/>
    </location>
</feature>
<evidence type="ECO:0000313" key="2">
    <source>
        <dbReference type="EMBL" id="KAF5319107.1"/>
    </source>
</evidence>
<dbReference type="PANTHER" id="PTHR24216:SF65">
    <property type="entry name" value="PAXILLIN-LIKE PROTEIN 1"/>
    <property type="match status" value="1"/>
</dbReference>
<feature type="compositionally biased region" description="Low complexity" evidence="1">
    <location>
        <begin position="635"/>
        <end position="646"/>
    </location>
</feature>
<comment type="caution">
    <text evidence="2">The sequence shown here is derived from an EMBL/GenBank/DDBJ whole genome shotgun (WGS) entry which is preliminary data.</text>
</comment>
<organism evidence="2 3">
    <name type="scientific">Ephemerocybe angulata</name>
    <dbReference type="NCBI Taxonomy" id="980116"/>
    <lineage>
        <taxon>Eukaryota</taxon>
        <taxon>Fungi</taxon>
        <taxon>Dikarya</taxon>
        <taxon>Basidiomycota</taxon>
        <taxon>Agaricomycotina</taxon>
        <taxon>Agaricomycetes</taxon>
        <taxon>Agaricomycetidae</taxon>
        <taxon>Agaricales</taxon>
        <taxon>Agaricineae</taxon>
        <taxon>Psathyrellaceae</taxon>
        <taxon>Ephemerocybe</taxon>
    </lineage>
</organism>
<feature type="region of interest" description="Disordered" evidence="1">
    <location>
        <begin position="1005"/>
        <end position="1027"/>
    </location>
</feature>
<feature type="compositionally biased region" description="Low complexity" evidence="1">
    <location>
        <begin position="527"/>
        <end position="541"/>
    </location>
</feature>
<dbReference type="PANTHER" id="PTHR24216">
    <property type="entry name" value="PAXILLIN-RELATED"/>
    <property type="match status" value="1"/>
</dbReference>
<feature type="compositionally biased region" description="Basic and acidic residues" evidence="1">
    <location>
        <begin position="366"/>
        <end position="375"/>
    </location>
</feature>
<feature type="region of interest" description="Disordered" evidence="1">
    <location>
        <begin position="635"/>
        <end position="670"/>
    </location>
</feature>
<dbReference type="OrthoDB" id="10535383at2759"/>
<gene>
    <name evidence="2" type="ORF">D9611_014119</name>
</gene>
<keyword evidence="3" id="KW-1185">Reference proteome</keyword>
<dbReference type="AlphaFoldDB" id="A0A8H5F0K3"/>
<feature type="compositionally biased region" description="Basic and acidic residues" evidence="1">
    <location>
        <begin position="438"/>
        <end position="454"/>
    </location>
</feature>
<evidence type="ECO:0000313" key="3">
    <source>
        <dbReference type="Proteomes" id="UP000541558"/>
    </source>
</evidence>
<dbReference type="Proteomes" id="UP000541558">
    <property type="component" value="Unassembled WGS sequence"/>
</dbReference>
<feature type="region of interest" description="Disordered" evidence="1">
    <location>
        <begin position="696"/>
        <end position="734"/>
    </location>
</feature>
<dbReference type="EMBL" id="JAACJK010000174">
    <property type="protein sequence ID" value="KAF5319107.1"/>
    <property type="molecule type" value="Genomic_DNA"/>
</dbReference>
<feature type="compositionally biased region" description="Low complexity" evidence="1">
    <location>
        <begin position="574"/>
        <end position="586"/>
    </location>
</feature>
<protein>
    <submittedName>
        <fullName evidence="2">Uncharacterized protein</fullName>
    </submittedName>
</protein>
<feature type="region of interest" description="Disordered" evidence="1">
    <location>
        <begin position="190"/>
        <end position="258"/>
    </location>
</feature>
<name>A0A8H5F0K3_9AGAR</name>
<sequence length="1046" mass="112974">MTSTEQLDCCSSGWIMKVHEREDHANRIFNDDGAAYSHCPLSPLSPAESLESLPPDTPADHHHAILFKGGPSTGGITGDGMCDNGIYARLGYPSPPSTTSDPKHPVPLPTTFSTILTTKGEADTNTTTLALRTTPPDHDDLNDYLDFDIDLCYELATLSFPSTSASAPALVYFGGLLDSPRVDVHRHSRHQALIGPPARCKEPVPPSPPSPMRSDGTQDGGIDAEEGMGAPSETDVGHGKGSTPQLAPSSPSDSIALLSPLSPEWSSRALDDMPLTKGPRLPLGGAQAFRDIGTPFSFEQILGDSDDVKSVRRRSSSTHPPIHGKLPSRLRSFSSAQFTPPPSTRTRPTGVGEGSGSGAQSQSSLENEHYVDAHGRYPIPLLRGENHLDTSPPFLCRSTQLDDLELRSACGRPESGAPMEIGDEGFRESTSLLLPPSPERDVEAQDAFAIERPRRPSSQIAIDESPESPGSPRQSRSSARRSSYLGVHHSHRSRSTSSPCEAAETGDPPRSSRSHGTAGSHLDIYPSLRSRSTSSIRSTGRPVLPLLDIPHSNHTRSYNPSPSSPLWLAQSHLPSPTSPSSPSSPSRQRQDTLGDDQEMVSPPSSGPPQTPSPDFGPLTLLEDVYQDHQLADLWDLDGSGSLGLDDGSWEGKPTPTPSSPDASPAFEWLKDSVNDGPAVWNAYDHDPRLLQSPSSALRSFSDLPSSPDEYVSPGDPYDSYPVEHSDPSPIGPDFDDCATGPLLFEFTPTASPVFSRATSPEHDFDILALEHSPLLKGLNLPSEEESEVKACIRLVKRAEEAERFADEKDLEVEEAKSSASSLPVFSEDLEFKVLDDENGKESLVRLQREAVEARAIAKREREKAREVGALVRAKLREGGWGQDTSIWEDSTLSADNGSNVPVSPRLQKTPRMASVAHLVARMFLNRHDLPSSPPRPSPSLLSTSTPSTIPPSSTPKTVKYKYRPIWLRSLAKTGAMNSPGQGLKPGDTRATYQKRYKFLRSSPLARNSSVAGDVEEEEEGARDGGFGFEALRRPSLWDAEGELDAL</sequence>
<feature type="region of interest" description="Disordered" evidence="1">
    <location>
        <begin position="303"/>
        <end position="622"/>
    </location>
</feature>
<evidence type="ECO:0000256" key="1">
    <source>
        <dbReference type="SAM" id="MobiDB-lite"/>
    </source>
</evidence>
<feature type="compositionally biased region" description="Low complexity" evidence="1">
    <location>
        <begin position="938"/>
        <end position="947"/>
    </location>
</feature>
<proteinExistence type="predicted"/>
<feature type="region of interest" description="Disordered" evidence="1">
    <location>
        <begin position="926"/>
        <end position="956"/>
    </location>
</feature>